<feature type="region of interest" description="Disordered" evidence="2">
    <location>
        <begin position="280"/>
        <end position="303"/>
    </location>
</feature>
<dbReference type="PANTHER" id="PTHR43798">
    <property type="entry name" value="MONOACYLGLYCEROL LIPASE"/>
    <property type="match status" value="1"/>
</dbReference>
<evidence type="ECO:0000313" key="4">
    <source>
        <dbReference type="EMBL" id="GLY87981.1"/>
    </source>
</evidence>
<dbReference type="GO" id="GO:0016787">
    <property type="term" value="F:hydrolase activity"/>
    <property type="evidence" value="ECO:0007669"/>
    <property type="project" value="UniProtKB-KW"/>
</dbReference>
<accession>A0A9W6W3H6</accession>
<dbReference type="Gene3D" id="3.40.50.1820">
    <property type="entry name" value="alpha/beta hydrolase"/>
    <property type="match status" value="1"/>
</dbReference>
<dbReference type="GO" id="GO:0016020">
    <property type="term" value="C:membrane"/>
    <property type="evidence" value="ECO:0007669"/>
    <property type="project" value="TreeGrafter"/>
</dbReference>
<feature type="domain" description="AB hydrolase-1" evidence="3">
    <location>
        <begin position="33"/>
        <end position="147"/>
    </location>
</feature>
<dbReference type="InterPro" id="IPR000639">
    <property type="entry name" value="Epox_hydrolase-like"/>
</dbReference>
<evidence type="ECO:0000313" key="5">
    <source>
        <dbReference type="Proteomes" id="UP001165074"/>
    </source>
</evidence>
<dbReference type="PRINTS" id="PR00412">
    <property type="entry name" value="EPOXHYDRLASE"/>
</dbReference>
<name>A0A9W6W3H6_9ACTN</name>
<evidence type="ECO:0000256" key="1">
    <source>
        <dbReference type="ARBA" id="ARBA00022801"/>
    </source>
</evidence>
<dbReference type="InterPro" id="IPR000073">
    <property type="entry name" value="AB_hydrolase_1"/>
</dbReference>
<dbReference type="Pfam" id="PF00561">
    <property type="entry name" value="Abhydrolase_1"/>
    <property type="match status" value="1"/>
</dbReference>
<dbReference type="AlphaFoldDB" id="A0A9W6W3H6"/>
<evidence type="ECO:0000256" key="2">
    <source>
        <dbReference type="SAM" id="MobiDB-lite"/>
    </source>
</evidence>
<gene>
    <name evidence="4" type="ORF">Airi02_059100</name>
</gene>
<dbReference type="PANTHER" id="PTHR43798:SF31">
    <property type="entry name" value="AB HYDROLASE SUPERFAMILY PROTEIN YCLE"/>
    <property type="match status" value="1"/>
</dbReference>
<protein>
    <recommendedName>
        <fullName evidence="3">AB hydrolase-1 domain-containing protein</fullName>
    </recommendedName>
</protein>
<sequence length="303" mass="32975">MPFIELPDVRLFYIDRPPPADTAHTGALTIPTILVHGLWDSADTWIHQLPHLRTRCRTLAVDLKGHGRTGPSGGEYSTGRHAADLEAFIERLGIGPVVLIGHSMGASVAAVLAVRRPDLIHAVVSIDPDYAGADDDRARMGALADGLDGSSAEATALQIVTAMVEGPNTPPHLVEWHRLAVLALSPDTRARTFRDNAFSPGSIRFRPEADTVLRQRSQPVLALHRDSARMQADERSFAHPASKTISISGVGHFFHQEIPEYVNSEIDRWLATLPISLSELDPRGGADPATASPQERGTFRKER</sequence>
<evidence type="ECO:0000259" key="3">
    <source>
        <dbReference type="Pfam" id="PF00561"/>
    </source>
</evidence>
<keyword evidence="1" id="KW-0378">Hydrolase</keyword>
<reference evidence="4" key="1">
    <citation type="submission" date="2023-03" db="EMBL/GenBank/DDBJ databases">
        <title>Actinoallomurus iriomotensis NBRC 103684.</title>
        <authorList>
            <person name="Ichikawa N."/>
            <person name="Sato H."/>
            <person name="Tonouchi N."/>
        </authorList>
    </citation>
    <scope>NUCLEOTIDE SEQUENCE</scope>
    <source>
        <strain evidence="4">NBRC 103684</strain>
    </source>
</reference>
<dbReference type="EMBL" id="BSTK01000009">
    <property type="protein sequence ID" value="GLY87981.1"/>
    <property type="molecule type" value="Genomic_DNA"/>
</dbReference>
<dbReference type="Proteomes" id="UP001165074">
    <property type="component" value="Unassembled WGS sequence"/>
</dbReference>
<dbReference type="SUPFAM" id="SSF53474">
    <property type="entry name" value="alpha/beta-Hydrolases"/>
    <property type="match status" value="1"/>
</dbReference>
<organism evidence="4 5">
    <name type="scientific">Actinoallomurus iriomotensis</name>
    <dbReference type="NCBI Taxonomy" id="478107"/>
    <lineage>
        <taxon>Bacteria</taxon>
        <taxon>Bacillati</taxon>
        <taxon>Actinomycetota</taxon>
        <taxon>Actinomycetes</taxon>
        <taxon>Streptosporangiales</taxon>
        <taxon>Thermomonosporaceae</taxon>
        <taxon>Actinoallomurus</taxon>
    </lineage>
</organism>
<dbReference type="InterPro" id="IPR029058">
    <property type="entry name" value="AB_hydrolase_fold"/>
</dbReference>
<keyword evidence="5" id="KW-1185">Reference proteome</keyword>
<proteinExistence type="predicted"/>
<dbReference type="RefSeq" id="WP_285577453.1">
    <property type="nucleotide sequence ID" value="NZ_BSTK01000009.1"/>
</dbReference>
<dbReference type="InterPro" id="IPR050266">
    <property type="entry name" value="AB_hydrolase_sf"/>
</dbReference>
<comment type="caution">
    <text evidence="4">The sequence shown here is derived from an EMBL/GenBank/DDBJ whole genome shotgun (WGS) entry which is preliminary data.</text>
</comment>